<dbReference type="EMBL" id="LAZR01003392">
    <property type="protein sequence ID" value="KKN18826.1"/>
    <property type="molecule type" value="Genomic_DNA"/>
</dbReference>
<gene>
    <name evidence="1" type="ORF">LCGC14_0952000</name>
</gene>
<name>A0A0F9R0I0_9ZZZZ</name>
<evidence type="ECO:0000313" key="1">
    <source>
        <dbReference type="EMBL" id="KKN18826.1"/>
    </source>
</evidence>
<comment type="caution">
    <text evidence="1">The sequence shown here is derived from an EMBL/GenBank/DDBJ whole genome shotgun (WGS) entry which is preliminary data.</text>
</comment>
<protein>
    <submittedName>
        <fullName evidence="1">Uncharacterized protein</fullName>
    </submittedName>
</protein>
<sequence>MVHIIGSTFLPSKCPKCNIDVKVRRGLMMYISYCENCSWELKHE</sequence>
<dbReference type="AlphaFoldDB" id="A0A0F9R0I0"/>
<accession>A0A0F9R0I0</accession>
<proteinExistence type="predicted"/>
<reference evidence="1" key="1">
    <citation type="journal article" date="2015" name="Nature">
        <title>Complex archaea that bridge the gap between prokaryotes and eukaryotes.</title>
        <authorList>
            <person name="Spang A."/>
            <person name="Saw J.H."/>
            <person name="Jorgensen S.L."/>
            <person name="Zaremba-Niedzwiedzka K."/>
            <person name="Martijn J."/>
            <person name="Lind A.E."/>
            <person name="van Eijk R."/>
            <person name="Schleper C."/>
            <person name="Guy L."/>
            <person name="Ettema T.J."/>
        </authorList>
    </citation>
    <scope>NUCLEOTIDE SEQUENCE</scope>
</reference>
<organism evidence="1">
    <name type="scientific">marine sediment metagenome</name>
    <dbReference type="NCBI Taxonomy" id="412755"/>
    <lineage>
        <taxon>unclassified sequences</taxon>
        <taxon>metagenomes</taxon>
        <taxon>ecological metagenomes</taxon>
    </lineage>
</organism>